<keyword evidence="1" id="KW-0233">DNA recombination</keyword>
<protein>
    <submittedName>
        <fullName evidence="3">Uncharacterized protein</fullName>
    </submittedName>
</protein>
<sequence>MKYAAKLATFVQSFLSNMPRPHEEDHSLRGLWPMPVPYPEVFGGDSAFGGSWRKRRLVLQVLVLNWLHLGRPHSCPGLLWPGRRLSARQWRRVRLLEHLSEDMNSLLQVDAQLMARAALRTESSADQLDALHRALLCCSTASAPYGADTCSPTRAWRENDGDDWEEVSGGFGVFDGESKGGDCAVAKPLQADRLHFVGSPCFNPVPYFDKETAHAYEFPLECVRDDVVDEPPQVSIRGSAHERNLLFQKMAACGRLVPLTADDVRPGLECGLFCVPKDLDRDRLILDARPPNTVEKMLNTWTKTMSSSTCLSGIELDESQCLIMSGRDIRDYFYQFTVSPQRCRRNYLAGRLEPEDLEFIFGKKFTEAGYVGLSTLAMGDLNACEFAQGSHIKLVMSCGGAAIEELLMMHQPCPRGLLSVGVVIDDLVCLQKVLAADVNAGAYVGASLLDERMELIMAKYKEVGLPTNEKKAFDNSLSSSFWGVQVDGQKGLVRANETRLWPLLLITVRVCALGLSTVGLLRSLAGSYISILSLRRRLLSAMNLVFDAIAASSSDKQVLRLSGALIDELFTMMILSTLAVVNLRATTVGALHATDASDWGMAAVAGVIPVQVAREAMRLSLTKSCWTKLLPPSKAWLRSKELLEEEDELPGGDVYDVHPFWESLARAVPYQEQWRRKHPRPIHVNIGELRAHLIEEGRIGAKQLSVRVPYALDSQVALGSLVKGRASSKALNSELLRSVPTILGSDLYGGYGFWPSKLNRADGPTRDAEPDAPDAEVPWWWDDVCNGRLDRFDSWLKEVESMVAPPAAPDLASLGDPVDIRTGRAFRAMTWQRKRGACEIGGALTPVSEESSLKAEALAILRSFPLQQFLFAKGVCEFLEPGALDLYSGKGGVARALADGGCPWVLTFEINRSESENVLLASNREKITRLVVLRAVMLVGSAMVCKSFSRAVTPAVRTLQYPRGVPWMTLNMKEKVMEGNEMADFGSELHELCEKSVDDAESADVFFWTENPDSSHVWGQRKYRKYRNPGSEHVFRADYCRFGTRWRKRTRVATNLPKLKGLRMLCTCSRGHQQLRGQHPTLRIPWTLVAQPYPRGFSRMIASAALDACGWAKRGTGKFNIAGCARCSSMRIGEADHPGPRKIAHPRGFSLEEAPVQTWSSIRLGDQQWDRFLVWCYQYVESDVLALFLAVPIFLAYAVRRFGDLEFGRGGSLLYYRHLILVALRRVPQLRPYAGICWDLATRWEKAEPTTHRTPVPEVLVEAMIALAWSMKWKRWCGVCLLCFFGIARAGEVLKCRREDLLLPCDMLYECDAAFLVLRRSKTSYRQLARVQHLKITNLHAVKLLNLIYQGADKDELLFFGSAHVFRRRWDFILQLLEVPANVHVTPGGLRGGGAVTSYRKGASISDLLWAMRLKQVTTLEAYLQEVAALSLLTELPLSSRNFGAAASSSLMALEHYAVGILLVAAELYVLGSIYAGYLMPLLFDHSSSCYLHHHHQAILALRKSASLHP</sequence>
<dbReference type="SUPFAM" id="SSF56349">
    <property type="entry name" value="DNA breaking-rejoining enzymes"/>
    <property type="match status" value="1"/>
</dbReference>
<evidence type="ECO:0000313" key="5">
    <source>
        <dbReference type="Proteomes" id="UP001152797"/>
    </source>
</evidence>
<evidence type="ECO:0000313" key="4">
    <source>
        <dbReference type="EMBL" id="CAL1162721.1"/>
    </source>
</evidence>
<keyword evidence="2" id="KW-0812">Transmembrane</keyword>
<dbReference type="Gene3D" id="1.10.443.10">
    <property type="entry name" value="Intergrase catalytic core"/>
    <property type="match status" value="1"/>
</dbReference>
<keyword evidence="2" id="KW-0472">Membrane</keyword>
<dbReference type="GO" id="GO:0006310">
    <property type="term" value="P:DNA recombination"/>
    <property type="evidence" value="ECO:0007669"/>
    <property type="project" value="UniProtKB-KW"/>
</dbReference>
<organism evidence="3">
    <name type="scientific">Cladocopium goreaui</name>
    <dbReference type="NCBI Taxonomy" id="2562237"/>
    <lineage>
        <taxon>Eukaryota</taxon>
        <taxon>Sar</taxon>
        <taxon>Alveolata</taxon>
        <taxon>Dinophyceae</taxon>
        <taxon>Suessiales</taxon>
        <taxon>Symbiodiniaceae</taxon>
        <taxon>Cladocopium</taxon>
    </lineage>
</organism>
<accession>A0A9P1DGT5</accession>
<evidence type="ECO:0000256" key="2">
    <source>
        <dbReference type="SAM" id="Phobius"/>
    </source>
</evidence>
<comment type="caution">
    <text evidence="3">The sequence shown here is derived from an EMBL/GenBank/DDBJ whole genome shotgun (WGS) entry which is preliminary data.</text>
</comment>
<name>A0A9P1DGT5_9DINO</name>
<dbReference type="GO" id="GO:0015074">
    <property type="term" value="P:DNA integration"/>
    <property type="evidence" value="ECO:0007669"/>
    <property type="project" value="InterPro"/>
</dbReference>
<gene>
    <name evidence="3" type="ORF">C1SCF055_LOCUS34713</name>
</gene>
<reference evidence="3" key="1">
    <citation type="submission" date="2022-10" db="EMBL/GenBank/DDBJ databases">
        <authorList>
            <person name="Chen Y."/>
            <person name="Dougan E. K."/>
            <person name="Chan C."/>
            <person name="Rhodes N."/>
            <person name="Thang M."/>
        </authorList>
    </citation>
    <scope>NUCLEOTIDE SEQUENCE</scope>
</reference>
<dbReference type="Proteomes" id="UP001152797">
    <property type="component" value="Unassembled WGS sequence"/>
</dbReference>
<keyword evidence="5" id="KW-1185">Reference proteome</keyword>
<proteinExistence type="predicted"/>
<dbReference type="InterPro" id="IPR011010">
    <property type="entry name" value="DNA_brk_join_enz"/>
</dbReference>
<dbReference type="GO" id="GO:0003677">
    <property type="term" value="F:DNA binding"/>
    <property type="evidence" value="ECO:0007669"/>
    <property type="project" value="InterPro"/>
</dbReference>
<evidence type="ECO:0000256" key="1">
    <source>
        <dbReference type="ARBA" id="ARBA00023172"/>
    </source>
</evidence>
<dbReference type="InterPro" id="IPR013762">
    <property type="entry name" value="Integrase-like_cat_sf"/>
</dbReference>
<feature type="transmembrane region" description="Helical" evidence="2">
    <location>
        <begin position="1457"/>
        <end position="1478"/>
    </location>
</feature>
<dbReference type="EMBL" id="CAMXCT010004502">
    <property type="protein sequence ID" value="CAI4009346.1"/>
    <property type="molecule type" value="Genomic_DNA"/>
</dbReference>
<dbReference type="EMBL" id="CAMXCT030004502">
    <property type="protein sequence ID" value="CAL4796658.1"/>
    <property type="molecule type" value="Genomic_DNA"/>
</dbReference>
<keyword evidence="2" id="KW-1133">Transmembrane helix</keyword>
<dbReference type="OrthoDB" id="443315at2759"/>
<reference evidence="4" key="2">
    <citation type="submission" date="2024-04" db="EMBL/GenBank/DDBJ databases">
        <authorList>
            <person name="Chen Y."/>
            <person name="Shah S."/>
            <person name="Dougan E. K."/>
            <person name="Thang M."/>
            <person name="Chan C."/>
        </authorList>
    </citation>
    <scope>NUCLEOTIDE SEQUENCE [LARGE SCALE GENOMIC DNA]</scope>
</reference>
<evidence type="ECO:0000313" key="3">
    <source>
        <dbReference type="EMBL" id="CAI4009346.1"/>
    </source>
</evidence>
<dbReference type="EMBL" id="CAMXCT020004502">
    <property type="protein sequence ID" value="CAL1162721.1"/>
    <property type="molecule type" value="Genomic_DNA"/>
</dbReference>